<evidence type="ECO:0000313" key="1">
    <source>
        <dbReference type="EnsemblMetazoa" id="ENSAATROPP012578"/>
    </source>
</evidence>
<dbReference type="Proteomes" id="UP000075880">
    <property type="component" value="Unassembled WGS sequence"/>
</dbReference>
<keyword evidence="2" id="KW-1185">Reference proteome</keyword>
<sequence length="223" mass="25315">SSLPVRVDYSIHGVTVERTPCIRDLFVLLDHRLTFKDYQDYVISKGNQLLGLLRKATVDFTDPVTIKAVFCRIIRPVLEYCYVVWCPSTVTAINRLKSIQWRLTRYAIRLLPWPDRSQMPPYRSRCLLLGLEPLSVTLAQCLFVAGMFSGAINSPVLLANIGIYAPRVLRSGPLLHAARRRTSSGLPDPMLPMCEVFNCYSDVFDFNVSLPVFKEALRLSIVH</sequence>
<reference evidence="1" key="1">
    <citation type="submission" date="2024-04" db="UniProtKB">
        <authorList>
            <consortium name="EnsemblMetazoa"/>
        </authorList>
    </citation>
    <scope>IDENTIFICATION</scope>
    <source>
        <strain evidence="1">EBRO</strain>
    </source>
</reference>
<evidence type="ECO:0000313" key="2">
    <source>
        <dbReference type="Proteomes" id="UP000075880"/>
    </source>
</evidence>
<protein>
    <submittedName>
        <fullName evidence="1">Uncharacterized protein</fullName>
    </submittedName>
</protein>
<proteinExistence type="predicted"/>
<organism evidence="1 2">
    <name type="scientific">Anopheles atroparvus</name>
    <name type="common">European mosquito</name>
    <dbReference type="NCBI Taxonomy" id="41427"/>
    <lineage>
        <taxon>Eukaryota</taxon>
        <taxon>Metazoa</taxon>
        <taxon>Ecdysozoa</taxon>
        <taxon>Arthropoda</taxon>
        <taxon>Hexapoda</taxon>
        <taxon>Insecta</taxon>
        <taxon>Pterygota</taxon>
        <taxon>Neoptera</taxon>
        <taxon>Endopterygota</taxon>
        <taxon>Diptera</taxon>
        <taxon>Nematocera</taxon>
        <taxon>Culicoidea</taxon>
        <taxon>Culicidae</taxon>
        <taxon>Anophelinae</taxon>
        <taxon>Anopheles</taxon>
    </lineage>
</organism>
<dbReference type="EnsemblMetazoa" id="ENSAATROPT013811">
    <property type="protein sequence ID" value="ENSAATROPP012578"/>
    <property type="gene ID" value="ENSAATROPG011210"/>
</dbReference>
<accession>A0AAG5DPG9</accession>
<dbReference type="PRINTS" id="PR01345">
    <property type="entry name" value="CERVTRCPTASE"/>
</dbReference>
<dbReference type="AlphaFoldDB" id="A0AAG5DPG9"/>
<name>A0AAG5DPG9_ANOAO</name>